<dbReference type="GO" id="GO:0008237">
    <property type="term" value="F:metallopeptidase activity"/>
    <property type="evidence" value="ECO:0007669"/>
    <property type="project" value="UniProtKB-KW"/>
</dbReference>
<keyword evidence="5" id="KW-0482">Metalloprotease</keyword>
<feature type="domain" description="MPN" evidence="6">
    <location>
        <begin position="25"/>
        <end position="150"/>
    </location>
</feature>
<dbReference type="PROSITE" id="PS50249">
    <property type="entry name" value="MPN"/>
    <property type="match status" value="1"/>
</dbReference>
<sequence length="155" mass="17508">MKNLLNVSEIRVEFVPEFKISECPLITNSQQAYKILMQVWDRSVMSFLEEFKVILLNNVNKVLGIIDLARGGKDFVPVDMKVIFSIALKASASKIILAHNHPSEQLQPSSADRAITKKAIDAGKFLDIEICDHLIVTPDKYLSLKDEGYFDIDNQ</sequence>
<dbReference type="SUPFAM" id="SSF102712">
    <property type="entry name" value="JAB1/MPN domain"/>
    <property type="match status" value="1"/>
</dbReference>
<evidence type="ECO:0000256" key="4">
    <source>
        <dbReference type="ARBA" id="ARBA00022833"/>
    </source>
</evidence>
<organism evidence="7 8">
    <name type="scientific">Sphingobacterium athyrii</name>
    <dbReference type="NCBI Taxonomy" id="2152717"/>
    <lineage>
        <taxon>Bacteria</taxon>
        <taxon>Pseudomonadati</taxon>
        <taxon>Bacteroidota</taxon>
        <taxon>Sphingobacteriia</taxon>
        <taxon>Sphingobacteriales</taxon>
        <taxon>Sphingobacteriaceae</taxon>
        <taxon>Sphingobacterium</taxon>
    </lineage>
</organism>
<reference evidence="7 8" key="1">
    <citation type="submission" date="2018-04" db="EMBL/GenBank/DDBJ databases">
        <title>Sphingobacterium sp. M46 Genome.</title>
        <authorList>
            <person name="Cheng J."/>
            <person name="Li Y."/>
        </authorList>
    </citation>
    <scope>NUCLEOTIDE SEQUENCE [LARGE SCALE GENOMIC DNA]</scope>
    <source>
        <strain evidence="7 8">M46</strain>
    </source>
</reference>
<proteinExistence type="predicted"/>
<dbReference type="OrthoDB" id="9804482at2"/>
<keyword evidence="8" id="KW-1185">Reference proteome</keyword>
<keyword evidence="2" id="KW-0479">Metal-binding</keyword>
<keyword evidence="3" id="KW-0378">Hydrolase</keyword>
<dbReference type="Proteomes" id="UP000250831">
    <property type="component" value="Unassembled WGS sequence"/>
</dbReference>
<dbReference type="InterPro" id="IPR037518">
    <property type="entry name" value="MPN"/>
</dbReference>
<protein>
    <submittedName>
        <fullName evidence="7">DNA repair protein</fullName>
    </submittedName>
</protein>
<dbReference type="RefSeq" id="WP_108635460.1">
    <property type="nucleotide sequence ID" value="NZ_QCXX01000005.1"/>
</dbReference>
<evidence type="ECO:0000259" key="6">
    <source>
        <dbReference type="PROSITE" id="PS50249"/>
    </source>
</evidence>
<dbReference type="GO" id="GO:0006508">
    <property type="term" value="P:proteolysis"/>
    <property type="evidence" value="ECO:0007669"/>
    <property type="project" value="UniProtKB-KW"/>
</dbReference>
<dbReference type="CDD" id="cd08071">
    <property type="entry name" value="MPN_DUF2466"/>
    <property type="match status" value="1"/>
</dbReference>
<evidence type="ECO:0000313" key="7">
    <source>
        <dbReference type="EMBL" id="PUV23141.1"/>
    </source>
</evidence>
<dbReference type="Pfam" id="PF04002">
    <property type="entry name" value="RadC"/>
    <property type="match status" value="1"/>
</dbReference>
<evidence type="ECO:0000256" key="2">
    <source>
        <dbReference type="ARBA" id="ARBA00022723"/>
    </source>
</evidence>
<accession>A0A363NR56</accession>
<dbReference type="Gene3D" id="3.40.140.10">
    <property type="entry name" value="Cytidine Deaminase, domain 2"/>
    <property type="match status" value="1"/>
</dbReference>
<name>A0A363NR56_9SPHI</name>
<dbReference type="AlphaFoldDB" id="A0A363NR56"/>
<dbReference type="InterPro" id="IPR025657">
    <property type="entry name" value="RadC_JAB"/>
</dbReference>
<evidence type="ECO:0000256" key="5">
    <source>
        <dbReference type="ARBA" id="ARBA00023049"/>
    </source>
</evidence>
<dbReference type="PANTHER" id="PTHR30471">
    <property type="entry name" value="DNA REPAIR PROTEIN RADC"/>
    <property type="match status" value="1"/>
</dbReference>
<dbReference type="InterPro" id="IPR001405">
    <property type="entry name" value="UPF0758"/>
</dbReference>
<evidence type="ECO:0000256" key="3">
    <source>
        <dbReference type="ARBA" id="ARBA00022801"/>
    </source>
</evidence>
<gene>
    <name evidence="7" type="ORF">DCO56_19720</name>
</gene>
<dbReference type="EMBL" id="QCXX01000005">
    <property type="protein sequence ID" value="PUV23141.1"/>
    <property type="molecule type" value="Genomic_DNA"/>
</dbReference>
<keyword evidence="1" id="KW-0645">Protease</keyword>
<evidence type="ECO:0000313" key="8">
    <source>
        <dbReference type="Proteomes" id="UP000250831"/>
    </source>
</evidence>
<evidence type="ECO:0000256" key="1">
    <source>
        <dbReference type="ARBA" id="ARBA00022670"/>
    </source>
</evidence>
<dbReference type="GO" id="GO:0046872">
    <property type="term" value="F:metal ion binding"/>
    <property type="evidence" value="ECO:0007669"/>
    <property type="project" value="UniProtKB-KW"/>
</dbReference>
<comment type="caution">
    <text evidence="7">The sequence shown here is derived from an EMBL/GenBank/DDBJ whole genome shotgun (WGS) entry which is preliminary data.</text>
</comment>
<keyword evidence="4" id="KW-0862">Zinc</keyword>
<dbReference type="PANTHER" id="PTHR30471:SF3">
    <property type="entry name" value="UPF0758 PROTEIN YEES-RELATED"/>
    <property type="match status" value="1"/>
</dbReference>